<dbReference type="Pfam" id="PF05199">
    <property type="entry name" value="GMC_oxred_C"/>
    <property type="match status" value="1"/>
</dbReference>
<keyword evidence="3" id="KW-0285">Flavoprotein</keyword>
<gene>
    <name evidence="8" type="ORF">GJU39_18165</name>
</gene>
<protein>
    <submittedName>
        <fullName evidence="8">GMC family oxidoreductase</fullName>
    </submittedName>
</protein>
<evidence type="ECO:0000313" key="8">
    <source>
        <dbReference type="EMBL" id="MRX78008.1"/>
    </source>
</evidence>
<keyword evidence="4" id="KW-0274">FAD</keyword>
<dbReference type="Pfam" id="PF00732">
    <property type="entry name" value="GMC_oxred_N"/>
    <property type="match status" value="1"/>
</dbReference>
<evidence type="ECO:0000256" key="3">
    <source>
        <dbReference type="ARBA" id="ARBA00022630"/>
    </source>
</evidence>
<evidence type="ECO:0000259" key="7">
    <source>
        <dbReference type="Pfam" id="PF05199"/>
    </source>
</evidence>
<feature type="domain" description="Glucose-methanol-choline oxidoreductase C-terminal" evidence="7">
    <location>
        <begin position="428"/>
        <end position="547"/>
    </location>
</feature>
<dbReference type="GO" id="GO:0016614">
    <property type="term" value="F:oxidoreductase activity, acting on CH-OH group of donors"/>
    <property type="evidence" value="ECO:0007669"/>
    <property type="project" value="InterPro"/>
</dbReference>
<dbReference type="SUPFAM" id="SSF51905">
    <property type="entry name" value="FAD/NAD(P)-binding domain"/>
    <property type="match status" value="1"/>
</dbReference>
<accession>A0A7K0G2F6</accession>
<dbReference type="RefSeq" id="WP_154282421.1">
    <property type="nucleotide sequence ID" value="NZ_JBHUJQ010000001.1"/>
</dbReference>
<sequence length="564" mass="62636">MNINGSAAAEISYDAIVIGSGITGGWAAKELCEKGLKTLMIERGRMIEHIKDYPTANLNPWEFKHRNILPLKDREANPILSRCYAYEESTALFFVKDADHPYIQKRPFDWIKGYQVGGKSIMWGRWTQRWSDLDFEANAKEGIAVDWPIRYNDLAPWYSYVERFVGISGNKDGLPQIPDGEFLPPMDMNCIETHLKKSLASNYSDRHLIISRTANLSQALLGRGPCQYRNLCFRGCPFGGYFSSNSTTIPAAEKTGNLSLITNSVVHSIIYDETTQKAKGVRVIDALTNETKEYFAKVIFLNAGTLNSTLILLNSKSSRFPNGMGNDSGELGHNLMDHNYNGRISGEFKGYEDQYYEGRRPTGTYLPRFRNLGSEKQVDFLRGYAFACSASRPTGKDKGVEIGTALKETLSEPDLWKVTLVSMGECLPTHHNKVTLSKDKVDKWGMPLLEIDAAFGDNEHNMMNDILKSGAEMLDKAGFINIKTTDTGNAMGLGIHEMGTARMGRSAKTSVLNGNNQIWGAENVFVTDGSCMTSGACQNPSLTYMALTARAASFAVEELKKNTL</sequence>
<dbReference type="EMBL" id="WKKH01000037">
    <property type="protein sequence ID" value="MRX78008.1"/>
    <property type="molecule type" value="Genomic_DNA"/>
</dbReference>
<evidence type="ECO:0000259" key="6">
    <source>
        <dbReference type="Pfam" id="PF00732"/>
    </source>
</evidence>
<dbReference type="AlphaFoldDB" id="A0A7K0G2F6"/>
<dbReference type="InterPro" id="IPR000172">
    <property type="entry name" value="GMC_OxRdtase_N"/>
</dbReference>
<dbReference type="InterPro" id="IPR051473">
    <property type="entry name" value="P2Ox-like"/>
</dbReference>
<name>A0A7K0G2F6_9SPHI</name>
<dbReference type="Proteomes" id="UP000487757">
    <property type="component" value="Unassembled WGS sequence"/>
</dbReference>
<dbReference type="Gene3D" id="3.50.50.60">
    <property type="entry name" value="FAD/NAD(P)-binding domain"/>
    <property type="match status" value="2"/>
</dbReference>
<organism evidence="8 9">
    <name type="scientific">Pedobacter petrophilus</name>
    <dbReference type="NCBI Taxonomy" id="1908241"/>
    <lineage>
        <taxon>Bacteria</taxon>
        <taxon>Pseudomonadati</taxon>
        <taxon>Bacteroidota</taxon>
        <taxon>Sphingobacteriia</taxon>
        <taxon>Sphingobacteriales</taxon>
        <taxon>Sphingobacteriaceae</taxon>
        <taxon>Pedobacter</taxon>
    </lineage>
</organism>
<comment type="caution">
    <text evidence="8">The sequence shown here is derived from an EMBL/GenBank/DDBJ whole genome shotgun (WGS) entry which is preliminary data.</text>
</comment>
<evidence type="ECO:0000256" key="2">
    <source>
        <dbReference type="ARBA" id="ARBA00010790"/>
    </source>
</evidence>
<proteinExistence type="inferred from homology"/>
<dbReference type="PANTHER" id="PTHR42784">
    <property type="entry name" value="PYRANOSE 2-OXIDASE"/>
    <property type="match status" value="1"/>
</dbReference>
<evidence type="ECO:0000313" key="9">
    <source>
        <dbReference type="Proteomes" id="UP000487757"/>
    </source>
</evidence>
<dbReference type="OrthoDB" id="9787779at2"/>
<reference evidence="8 9" key="1">
    <citation type="submission" date="2019-11" db="EMBL/GenBank/DDBJ databases">
        <title>Pedobacter petrophilus genome.</title>
        <authorList>
            <person name="Feldbauer M.J."/>
            <person name="Newman J.D."/>
        </authorList>
    </citation>
    <scope>NUCLEOTIDE SEQUENCE [LARGE SCALE GENOMIC DNA]</scope>
    <source>
        <strain evidence="8 9">LMG 29686</strain>
    </source>
</reference>
<dbReference type="InterPro" id="IPR007867">
    <property type="entry name" value="GMC_OxRtase_C"/>
</dbReference>
<feature type="domain" description="Glucose-methanol-choline oxidoreductase N-terminal" evidence="6">
    <location>
        <begin position="110"/>
        <end position="338"/>
    </location>
</feature>
<evidence type="ECO:0000256" key="4">
    <source>
        <dbReference type="ARBA" id="ARBA00022827"/>
    </source>
</evidence>
<dbReference type="PANTHER" id="PTHR42784:SF1">
    <property type="entry name" value="PYRANOSE 2-OXIDASE"/>
    <property type="match status" value="1"/>
</dbReference>
<comment type="similarity">
    <text evidence="2">Belongs to the GMC oxidoreductase family.</text>
</comment>
<evidence type="ECO:0000256" key="1">
    <source>
        <dbReference type="ARBA" id="ARBA00001974"/>
    </source>
</evidence>
<dbReference type="SUPFAM" id="SSF54373">
    <property type="entry name" value="FAD-linked reductases, C-terminal domain"/>
    <property type="match status" value="1"/>
</dbReference>
<keyword evidence="5" id="KW-0560">Oxidoreductase</keyword>
<evidence type="ECO:0000256" key="5">
    <source>
        <dbReference type="ARBA" id="ARBA00023002"/>
    </source>
</evidence>
<dbReference type="GO" id="GO:0050660">
    <property type="term" value="F:flavin adenine dinucleotide binding"/>
    <property type="evidence" value="ECO:0007669"/>
    <property type="project" value="InterPro"/>
</dbReference>
<comment type="cofactor">
    <cofactor evidence="1">
        <name>FAD</name>
        <dbReference type="ChEBI" id="CHEBI:57692"/>
    </cofactor>
</comment>
<dbReference type="InterPro" id="IPR036188">
    <property type="entry name" value="FAD/NAD-bd_sf"/>
</dbReference>
<keyword evidence="9" id="KW-1185">Reference proteome</keyword>